<name>A0ABQ8RZL4_PERAM</name>
<evidence type="ECO:0000259" key="7">
    <source>
        <dbReference type="Pfam" id="PF17917"/>
    </source>
</evidence>
<organism evidence="8 9">
    <name type="scientific">Periplaneta americana</name>
    <name type="common">American cockroach</name>
    <name type="synonym">Blatta americana</name>
    <dbReference type="NCBI Taxonomy" id="6978"/>
    <lineage>
        <taxon>Eukaryota</taxon>
        <taxon>Metazoa</taxon>
        <taxon>Ecdysozoa</taxon>
        <taxon>Arthropoda</taxon>
        <taxon>Hexapoda</taxon>
        <taxon>Insecta</taxon>
        <taxon>Pterygota</taxon>
        <taxon>Neoptera</taxon>
        <taxon>Polyneoptera</taxon>
        <taxon>Dictyoptera</taxon>
        <taxon>Blattodea</taxon>
        <taxon>Blattoidea</taxon>
        <taxon>Blattidae</taxon>
        <taxon>Blattinae</taxon>
        <taxon>Periplaneta</taxon>
    </lineage>
</organism>
<evidence type="ECO:0000256" key="2">
    <source>
        <dbReference type="ARBA" id="ARBA00022695"/>
    </source>
</evidence>
<comment type="caution">
    <text evidence="8">The sequence shown here is derived from an EMBL/GenBank/DDBJ whole genome shotgun (WGS) entry which is preliminary data.</text>
</comment>
<evidence type="ECO:0000256" key="3">
    <source>
        <dbReference type="ARBA" id="ARBA00022722"/>
    </source>
</evidence>
<gene>
    <name evidence="8" type="ORF">ANN_26789</name>
</gene>
<keyword evidence="9" id="KW-1185">Reference proteome</keyword>
<sequence>MFVGDVYAKLRYTNFEKGALAVLLTVDKFHIYLDHKRFELQTDNNVLSYSLSGTKHKLQIWAVINRLILFFEK</sequence>
<feature type="domain" description="Reverse transcriptase RNase H-like" evidence="7">
    <location>
        <begin position="8"/>
        <end position="63"/>
    </location>
</feature>
<dbReference type="InterPro" id="IPR041373">
    <property type="entry name" value="RT_RNaseH"/>
</dbReference>
<evidence type="ECO:0000256" key="5">
    <source>
        <dbReference type="ARBA" id="ARBA00022801"/>
    </source>
</evidence>
<protein>
    <recommendedName>
        <fullName evidence="7">Reverse transcriptase RNase H-like domain-containing protein</fullName>
    </recommendedName>
</protein>
<keyword evidence="3" id="KW-0540">Nuclease</keyword>
<evidence type="ECO:0000256" key="4">
    <source>
        <dbReference type="ARBA" id="ARBA00022759"/>
    </source>
</evidence>
<evidence type="ECO:0000256" key="6">
    <source>
        <dbReference type="ARBA" id="ARBA00022918"/>
    </source>
</evidence>
<keyword evidence="6" id="KW-0695">RNA-directed DNA polymerase</keyword>
<keyword evidence="1" id="KW-0808">Transferase</keyword>
<evidence type="ECO:0000313" key="8">
    <source>
        <dbReference type="EMBL" id="KAJ4426990.1"/>
    </source>
</evidence>
<proteinExistence type="predicted"/>
<dbReference type="Proteomes" id="UP001148838">
    <property type="component" value="Unassembled WGS sequence"/>
</dbReference>
<dbReference type="Pfam" id="PF17917">
    <property type="entry name" value="RT_RNaseH"/>
    <property type="match status" value="1"/>
</dbReference>
<dbReference type="EMBL" id="JAJSOF020000039">
    <property type="protein sequence ID" value="KAJ4426990.1"/>
    <property type="molecule type" value="Genomic_DNA"/>
</dbReference>
<evidence type="ECO:0000313" key="9">
    <source>
        <dbReference type="Proteomes" id="UP001148838"/>
    </source>
</evidence>
<keyword evidence="5" id="KW-0378">Hydrolase</keyword>
<accession>A0ABQ8RZL4</accession>
<reference evidence="8 9" key="1">
    <citation type="journal article" date="2022" name="Allergy">
        <title>Genome assembly and annotation of Periplaneta americana reveal a comprehensive cockroach allergen profile.</title>
        <authorList>
            <person name="Wang L."/>
            <person name="Xiong Q."/>
            <person name="Saelim N."/>
            <person name="Wang L."/>
            <person name="Nong W."/>
            <person name="Wan A.T."/>
            <person name="Shi M."/>
            <person name="Liu X."/>
            <person name="Cao Q."/>
            <person name="Hui J.H.L."/>
            <person name="Sookrung N."/>
            <person name="Leung T.F."/>
            <person name="Tungtrongchitr A."/>
            <person name="Tsui S.K.W."/>
        </authorList>
    </citation>
    <scope>NUCLEOTIDE SEQUENCE [LARGE SCALE GENOMIC DNA]</scope>
    <source>
        <strain evidence="8">PWHHKU_190912</strain>
    </source>
</reference>
<keyword evidence="2" id="KW-0548">Nucleotidyltransferase</keyword>
<evidence type="ECO:0000256" key="1">
    <source>
        <dbReference type="ARBA" id="ARBA00022679"/>
    </source>
</evidence>
<keyword evidence="4" id="KW-0255">Endonuclease</keyword>